<feature type="signal peptide" evidence="1">
    <location>
        <begin position="1"/>
        <end position="30"/>
    </location>
</feature>
<dbReference type="KEGG" id="mher:K3U94_13080"/>
<dbReference type="Proteomes" id="UP000825008">
    <property type="component" value="Chromosome"/>
</dbReference>
<accession>A0A9X7ZDQ0</accession>
<keyword evidence="1" id="KW-0732">Signal</keyword>
<organism evidence="2 3">
    <name type="scientific">Mycolicibacter heraklionensis</name>
    <dbReference type="NCBI Taxonomy" id="512402"/>
    <lineage>
        <taxon>Bacteria</taxon>
        <taxon>Bacillati</taxon>
        <taxon>Actinomycetota</taxon>
        <taxon>Actinomycetes</taxon>
        <taxon>Mycobacteriales</taxon>
        <taxon>Mycobacteriaceae</taxon>
        <taxon>Mycolicibacter</taxon>
    </lineage>
</organism>
<sequence length="142" mass="13352">MTTVGRAGRWALATAAVLTLGAFGIGAASAEPNDGITGGAGNNGGVNVNMGPFGGGMNVGRNGGFNFGPNGIGAGGGQNNNANVNMGPFGGGMNVGRNGGFNFGPNGIGAGGGQNNNANVNMGPFGGGYSTNAGGGVNFGGR</sequence>
<feature type="chain" id="PRO_5040994117" description="PPE family protein" evidence="1">
    <location>
        <begin position="31"/>
        <end position="142"/>
    </location>
</feature>
<protein>
    <recommendedName>
        <fullName evidence="4">PPE family protein</fullName>
    </recommendedName>
</protein>
<dbReference type="EMBL" id="CP080997">
    <property type="protein sequence ID" value="QZA06004.1"/>
    <property type="molecule type" value="Genomic_DNA"/>
</dbReference>
<evidence type="ECO:0000313" key="2">
    <source>
        <dbReference type="EMBL" id="QZA06004.1"/>
    </source>
</evidence>
<dbReference type="AlphaFoldDB" id="A0A9X7ZDQ0"/>
<dbReference type="RefSeq" id="WP_220693996.1">
    <property type="nucleotide sequence ID" value="NZ_CP080997.1"/>
</dbReference>
<evidence type="ECO:0008006" key="4">
    <source>
        <dbReference type="Google" id="ProtNLM"/>
    </source>
</evidence>
<gene>
    <name evidence="2" type="ORF">K3U94_13080</name>
</gene>
<name>A0A9X7ZDQ0_9MYCO</name>
<reference evidence="2" key="1">
    <citation type="submission" date="2021-08" db="EMBL/GenBank/DDBJ databases">
        <title>Whole genome sequencing of non-tuberculosis mycobacteria type-strains.</title>
        <authorList>
            <person name="Igarashi Y."/>
            <person name="Osugi A."/>
            <person name="Mitarai S."/>
        </authorList>
    </citation>
    <scope>NUCLEOTIDE SEQUENCE</scope>
    <source>
        <strain evidence="2">JCM 30995</strain>
    </source>
</reference>
<proteinExistence type="predicted"/>
<evidence type="ECO:0000256" key="1">
    <source>
        <dbReference type="SAM" id="SignalP"/>
    </source>
</evidence>
<evidence type="ECO:0000313" key="3">
    <source>
        <dbReference type="Proteomes" id="UP000825008"/>
    </source>
</evidence>